<reference evidence="1 2" key="1">
    <citation type="journal article" date="2019" name="Sci. Rep.">
        <title>Orb-weaving spider Araneus ventricosus genome elucidates the spidroin gene catalogue.</title>
        <authorList>
            <person name="Kono N."/>
            <person name="Nakamura H."/>
            <person name="Ohtoshi R."/>
            <person name="Moran D.A.P."/>
            <person name="Shinohara A."/>
            <person name="Yoshida Y."/>
            <person name="Fujiwara M."/>
            <person name="Mori M."/>
            <person name="Tomita M."/>
            <person name="Arakawa K."/>
        </authorList>
    </citation>
    <scope>NUCLEOTIDE SEQUENCE [LARGE SCALE GENOMIC DNA]</scope>
</reference>
<accession>A0A4Y2CTB4</accession>
<evidence type="ECO:0000313" key="2">
    <source>
        <dbReference type="Proteomes" id="UP000499080"/>
    </source>
</evidence>
<name>A0A4Y2CTB4_ARAVE</name>
<dbReference type="EMBL" id="BGPR01000246">
    <property type="protein sequence ID" value="GBM07711.1"/>
    <property type="molecule type" value="Genomic_DNA"/>
</dbReference>
<organism evidence="1 2">
    <name type="scientific">Araneus ventricosus</name>
    <name type="common">Orbweaver spider</name>
    <name type="synonym">Epeira ventricosa</name>
    <dbReference type="NCBI Taxonomy" id="182803"/>
    <lineage>
        <taxon>Eukaryota</taxon>
        <taxon>Metazoa</taxon>
        <taxon>Ecdysozoa</taxon>
        <taxon>Arthropoda</taxon>
        <taxon>Chelicerata</taxon>
        <taxon>Arachnida</taxon>
        <taxon>Araneae</taxon>
        <taxon>Araneomorphae</taxon>
        <taxon>Entelegynae</taxon>
        <taxon>Araneoidea</taxon>
        <taxon>Araneidae</taxon>
        <taxon>Araneus</taxon>
    </lineage>
</organism>
<proteinExistence type="predicted"/>
<gene>
    <name evidence="1" type="ORF">AVEN_137593_1</name>
</gene>
<protein>
    <submittedName>
        <fullName evidence="1">Uncharacterized protein</fullName>
    </submittedName>
</protein>
<dbReference type="AlphaFoldDB" id="A0A4Y2CTB4"/>
<sequence>MDELKPPSYEDTIAAGPSPSTAAINRAYVADEAVQQVPTAPPVGIAPPVRIPLLTIVKLTDNELREALYNWASTSSPTHSICPEDGFVSHRFKSIDLGGSFTEAPICTVGRFDSPHRDRISGTPSHCRERTHGWLRGSARILTTAFSLDHDILTGLRSS</sequence>
<comment type="caution">
    <text evidence="1">The sequence shown here is derived from an EMBL/GenBank/DDBJ whole genome shotgun (WGS) entry which is preliminary data.</text>
</comment>
<evidence type="ECO:0000313" key="1">
    <source>
        <dbReference type="EMBL" id="GBM07711.1"/>
    </source>
</evidence>
<keyword evidence="2" id="KW-1185">Reference proteome</keyword>
<dbReference type="Proteomes" id="UP000499080">
    <property type="component" value="Unassembled WGS sequence"/>
</dbReference>